<reference evidence="2 3" key="1">
    <citation type="submission" date="2016-10" db="EMBL/GenBank/DDBJ databases">
        <authorList>
            <person name="de Groot N.N."/>
        </authorList>
    </citation>
    <scope>NUCLEOTIDE SEQUENCE [LARGE SCALE GENOMIC DNA]</scope>
    <source>
        <strain evidence="2 3">M79</strain>
    </source>
</reference>
<dbReference type="Proteomes" id="UP000181969">
    <property type="component" value="Unassembled WGS sequence"/>
</dbReference>
<keyword evidence="2" id="KW-0808">Transferase</keyword>
<proteinExistence type="predicted"/>
<dbReference type="InterPro" id="IPR007345">
    <property type="entry name" value="Polysacch_pyruvyl_Trfase"/>
</dbReference>
<evidence type="ECO:0000313" key="3">
    <source>
        <dbReference type="Proteomes" id="UP000181969"/>
    </source>
</evidence>
<organism evidence="2 3">
    <name type="scientific">Lactococcus garvieae</name>
    <dbReference type="NCBI Taxonomy" id="1363"/>
    <lineage>
        <taxon>Bacteria</taxon>
        <taxon>Bacillati</taxon>
        <taxon>Bacillota</taxon>
        <taxon>Bacilli</taxon>
        <taxon>Lactobacillales</taxon>
        <taxon>Streptococcaceae</taxon>
        <taxon>Lactococcus</taxon>
    </lineage>
</organism>
<dbReference type="GO" id="GO:0016740">
    <property type="term" value="F:transferase activity"/>
    <property type="evidence" value="ECO:0007669"/>
    <property type="project" value="UniProtKB-KW"/>
</dbReference>
<name>A0A1I4G9X7_9LACT</name>
<dbReference type="AlphaFoldDB" id="A0A1I4G9X7"/>
<sequence>MIPKKKIKLYSWKAPGDKPNFGDELGPEIIQNLFSYIEVVYEPDIRKADLLSVGSLLHILLDLEYNRPTKKVHIWGSGTIYPLQAEVGSIKETYPLHKFSELNFSKLKFHAVRGKLTQEDLKLPPLPLGDPGLLVNKIYQESPNKEDKIGIIPHFEEANHPFIQKLAADPRFKIIDVLRAPQAVITDITSCKLVFSSSLHGLIVADSFKIPNVHMNLSDRLVGGDFKFEDYYSAIGKEHKLANLDLMLNKDYQEQQITEYLPIYGLEEKQQALLKAFPYRRTNYIYSLLAKLKIIS</sequence>
<evidence type="ECO:0000313" key="2">
    <source>
        <dbReference type="EMBL" id="SFL26862.1"/>
    </source>
</evidence>
<dbReference type="Pfam" id="PF04230">
    <property type="entry name" value="PS_pyruv_trans"/>
    <property type="match status" value="1"/>
</dbReference>
<protein>
    <submittedName>
        <fullName evidence="2">Polysaccharide pyruvyl transferase</fullName>
    </submittedName>
</protein>
<feature type="domain" description="Polysaccharide pyruvyl transferase" evidence="1">
    <location>
        <begin position="18"/>
        <end position="216"/>
    </location>
</feature>
<accession>A0A1I4G9X7</accession>
<dbReference type="OrthoDB" id="9803627at2"/>
<dbReference type="EMBL" id="FOTJ01000003">
    <property type="protein sequence ID" value="SFL26862.1"/>
    <property type="molecule type" value="Genomic_DNA"/>
</dbReference>
<gene>
    <name evidence="2" type="ORF">SAMN05216438_103158</name>
</gene>
<dbReference type="RefSeq" id="WP_074750811.1">
    <property type="nucleotide sequence ID" value="NZ_CAXVJC010000002.1"/>
</dbReference>
<evidence type="ECO:0000259" key="1">
    <source>
        <dbReference type="Pfam" id="PF04230"/>
    </source>
</evidence>